<accession>A0ABU8MRH1</accession>
<sequence>MSDRRAPPDGIVVLTCGDAVLPGPFPTAAVVACAGPPTRAEVDPLLDDAARLVVAGTDADLAAVLVRLLRRERLDLPVGFVPAPSSAAADVWGLPTGTSALELALDGDAGPAPLIRDDRGGVVAGVHRVGPFSGVAYCDEHELVRGEAAGLAVRPDADAATRGGLGPGGGGVAVTVTRRRRLRRPEERVTFGRAATVGIRPGTAAAASRDGVDDARPLERRSWYRHTEDFHLVRR</sequence>
<reference evidence="1 2" key="1">
    <citation type="submission" date="2024-03" db="EMBL/GenBank/DDBJ databases">
        <title>Actinomycetospora sp. OC33-EN08, a novel actinomycete isolated from wild orchid (Aerides multiflora).</title>
        <authorList>
            <person name="Suriyachadkun C."/>
        </authorList>
    </citation>
    <scope>NUCLEOTIDE SEQUENCE [LARGE SCALE GENOMIC DNA]</scope>
    <source>
        <strain evidence="1 2">OC33-EN08</strain>
    </source>
</reference>
<evidence type="ECO:0000313" key="2">
    <source>
        <dbReference type="Proteomes" id="UP001385809"/>
    </source>
</evidence>
<dbReference type="RefSeq" id="WP_337696335.1">
    <property type="nucleotide sequence ID" value="NZ_JBBEGN010000009.1"/>
</dbReference>
<keyword evidence="2" id="KW-1185">Reference proteome</keyword>
<gene>
    <name evidence="1" type="ORF">WCD74_18460</name>
</gene>
<proteinExistence type="predicted"/>
<dbReference type="Proteomes" id="UP001385809">
    <property type="component" value="Unassembled WGS sequence"/>
</dbReference>
<evidence type="ECO:0008006" key="3">
    <source>
        <dbReference type="Google" id="ProtNLM"/>
    </source>
</evidence>
<protein>
    <recommendedName>
        <fullName evidence="3">DAGKc domain-containing protein</fullName>
    </recommendedName>
</protein>
<comment type="caution">
    <text evidence="1">The sequence shown here is derived from an EMBL/GenBank/DDBJ whole genome shotgun (WGS) entry which is preliminary data.</text>
</comment>
<name>A0ABU8MRH1_9PSEU</name>
<dbReference type="PROSITE" id="PS51257">
    <property type="entry name" value="PROKAR_LIPOPROTEIN"/>
    <property type="match status" value="1"/>
</dbReference>
<evidence type="ECO:0000313" key="1">
    <source>
        <dbReference type="EMBL" id="MEJ2869757.1"/>
    </source>
</evidence>
<organism evidence="1 2">
    <name type="scientific">Actinomycetospora aurantiaca</name>
    <dbReference type="NCBI Taxonomy" id="3129233"/>
    <lineage>
        <taxon>Bacteria</taxon>
        <taxon>Bacillati</taxon>
        <taxon>Actinomycetota</taxon>
        <taxon>Actinomycetes</taxon>
        <taxon>Pseudonocardiales</taxon>
        <taxon>Pseudonocardiaceae</taxon>
        <taxon>Actinomycetospora</taxon>
    </lineage>
</organism>
<dbReference type="EMBL" id="JBBEGN010000009">
    <property type="protein sequence ID" value="MEJ2869757.1"/>
    <property type="molecule type" value="Genomic_DNA"/>
</dbReference>